<dbReference type="InterPro" id="IPR004843">
    <property type="entry name" value="Calcineurin-like_PHP"/>
</dbReference>
<keyword evidence="3" id="KW-1185">Reference proteome</keyword>
<dbReference type="InterPro" id="IPR029052">
    <property type="entry name" value="Metallo-depent_PP-like"/>
</dbReference>
<reference evidence="2 3" key="1">
    <citation type="submission" date="2023-10" db="EMBL/GenBank/DDBJ databases">
        <title>Noviherbaspirillum sp. CPCC 100848 genome assembly.</title>
        <authorList>
            <person name="Li X.Y."/>
            <person name="Fang X.M."/>
        </authorList>
    </citation>
    <scope>NUCLEOTIDE SEQUENCE [LARGE SCALE GENOMIC DNA]</scope>
    <source>
        <strain evidence="2 3">CPCC 100848</strain>
    </source>
</reference>
<dbReference type="SUPFAM" id="SSF56300">
    <property type="entry name" value="Metallo-dependent phosphatases"/>
    <property type="match status" value="1"/>
</dbReference>
<dbReference type="RefSeq" id="WP_326507281.1">
    <property type="nucleotide sequence ID" value="NZ_JAWIIV010000012.1"/>
</dbReference>
<sequence length="261" mass="29071">MKIQIASDLHLDLLQEQFPGYRAVEHADADVLVIAGDIHHGEAAIDAFADWPVPVIYVNGNHEAYHEHYPDLIARLRTAAARTGVHYLEGDACVIGGVRFLGCCLWTDYRFSELGQEAAMAEAEKILYDHRLIRTDEGLFSTADALRMHEASRAWLEARLDEAFDGPTVVVTHHSPHPNSVHPRFAGSPLNAAFVSDLSPLMGKAKLWIHGHVHDSFDYDLAGTRVVANPRGYALNRRAATEVGMIEWENPMFDARLVMEV</sequence>
<evidence type="ECO:0000313" key="2">
    <source>
        <dbReference type="EMBL" id="MEC4720565.1"/>
    </source>
</evidence>
<organism evidence="2 3">
    <name type="scientific">Noviherbaspirillum album</name>
    <dbReference type="NCBI Taxonomy" id="3080276"/>
    <lineage>
        <taxon>Bacteria</taxon>
        <taxon>Pseudomonadati</taxon>
        <taxon>Pseudomonadota</taxon>
        <taxon>Betaproteobacteria</taxon>
        <taxon>Burkholderiales</taxon>
        <taxon>Oxalobacteraceae</taxon>
        <taxon>Noviherbaspirillum</taxon>
    </lineage>
</organism>
<proteinExistence type="predicted"/>
<accession>A0ABU6JB79</accession>
<dbReference type="PANTHER" id="PTHR37844">
    <property type="entry name" value="SER/THR PROTEIN PHOSPHATASE SUPERFAMILY (AFU_ORTHOLOGUE AFUA_1G14840)"/>
    <property type="match status" value="1"/>
</dbReference>
<protein>
    <submittedName>
        <fullName evidence="2">Metallophosphoesterase</fullName>
    </submittedName>
</protein>
<dbReference type="EMBL" id="JAWIIV010000012">
    <property type="protein sequence ID" value="MEC4720565.1"/>
    <property type="molecule type" value="Genomic_DNA"/>
</dbReference>
<dbReference type="Pfam" id="PF00149">
    <property type="entry name" value="Metallophos"/>
    <property type="match status" value="1"/>
</dbReference>
<evidence type="ECO:0000313" key="3">
    <source>
        <dbReference type="Proteomes" id="UP001352263"/>
    </source>
</evidence>
<dbReference type="Gene3D" id="3.30.750.180">
    <property type="entry name" value="GpdQ, beta-strand dimerisation domain"/>
    <property type="match status" value="1"/>
</dbReference>
<dbReference type="Proteomes" id="UP001352263">
    <property type="component" value="Unassembled WGS sequence"/>
</dbReference>
<evidence type="ECO:0000259" key="1">
    <source>
        <dbReference type="Pfam" id="PF00149"/>
    </source>
</evidence>
<dbReference type="Gene3D" id="3.60.21.10">
    <property type="match status" value="1"/>
</dbReference>
<dbReference type="InterPro" id="IPR042281">
    <property type="entry name" value="GpdQ_beta-strand"/>
</dbReference>
<dbReference type="PANTHER" id="PTHR37844:SF2">
    <property type="entry name" value="SER_THR PROTEIN PHOSPHATASE SUPERFAMILY (AFU_ORTHOLOGUE AFUA_1G14840)"/>
    <property type="match status" value="1"/>
</dbReference>
<gene>
    <name evidence="2" type="ORF">RY831_15485</name>
</gene>
<name>A0ABU6JB79_9BURK</name>
<feature type="domain" description="Calcineurin-like phosphoesterase" evidence="1">
    <location>
        <begin position="1"/>
        <end position="215"/>
    </location>
</feature>
<comment type="caution">
    <text evidence="2">The sequence shown here is derived from an EMBL/GenBank/DDBJ whole genome shotgun (WGS) entry which is preliminary data.</text>
</comment>